<evidence type="ECO:0000313" key="6">
    <source>
        <dbReference type="Proteomes" id="UP001642409"/>
    </source>
</evidence>
<proteinExistence type="predicted"/>
<dbReference type="EMBL" id="CAXDID020000145">
    <property type="protein sequence ID" value="CAL6040414.1"/>
    <property type="molecule type" value="Genomic_DNA"/>
</dbReference>
<dbReference type="EMBL" id="CATOUU010000776">
    <property type="protein sequence ID" value="CAI9947490.1"/>
    <property type="molecule type" value="Genomic_DNA"/>
</dbReference>
<evidence type="ECO:0000313" key="2">
    <source>
        <dbReference type="EMBL" id="CAI9919928.1"/>
    </source>
</evidence>
<dbReference type="SMART" id="SM00717">
    <property type="entry name" value="SANT"/>
    <property type="match status" value="2"/>
</dbReference>
<gene>
    <name evidence="3" type="ORF">HINF_LOCUS35135</name>
    <name evidence="4" type="ORF">HINF_LOCUS38324</name>
    <name evidence="5" type="ORF">HINF_LOCUS70364</name>
    <name evidence="2" type="ORF">HINF_LOCUS7573</name>
</gene>
<accession>A0AA86NII6</accession>
<reference evidence="2" key="1">
    <citation type="submission" date="2023-06" db="EMBL/GenBank/DDBJ databases">
        <authorList>
            <person name="Kurt Z."/>
        </authorList>
    </citation>
    <scope>NUCLEOTIDE SEQUENCE</scope>
</reference>
<dbReference type="Gene3D" id="1.10.10.60">
    <property type="entry name" value="Homeodomain-like"/>
    <property type="match status" value="1"/>
</dbReference>
<dbReference type="Proteomes" id="UP001642409">
    <property type="component" value="Unassembled WGS sequence"/>
</dbReference>
<dbReference type="CDD" id="cd00167">
    <property type="entry name" value="SANT"/>
    <property type="match status" value="1"/>
</dbReference>
<reference evidence="4 6" key="2">
    <citation type="submission" date="2024-07" db="EMBL/GenBank/DDBJ databases">
        <authorList>
            <person name="Akdeniz Z."/>
        </authorList>
    </citation>
    <scope>NUCLEOTIDE SEQUENCE [LARGE SCALE GENOMIC DNA]</scope>
</reference>
<evidence type="ECO:0000313" key="3">
    <source>
        <dbReference type="EMBL" id="CAI9947490.1"/>
    </source>
</evidence>
<sequence>MSKKPWNKAEITQLTLLTEPYRTNNTNVNWVHVSQQIQSRTASQCQSYYANILKKQLNVEIRKNHRWNYIEILALWTCAVIYNQDFTLIRKNFMPRFSSKQLSSQYLQILKKQKQIYKVFKEIIQNPQLIQLLSDNDFKLHLQILLIASKRQRILDAISSYRQIKEESKYDADISEKAAIKAFFLDLDFEILLLIYKTENKRRKMDENYSVPEVEVNFTE</sequence>
<dbReference type="EMBL" id="CAXDID020000526">
    <property type="protein sequence ID" value="CAL6100033.1"/>
    <property type="molecule type" value="Genomic_DNA"/>
</dbReference>
<comment type="caution">
    <text evidence="2">The sequence shown here is derived from an EMBL/GenBank/DDBJ whole genome shotgun (WGS) entry which is preliminary data.</text>
</comment>
<dbReference type="InterPro" id="IPR001005">
    <property type="entry name" value="SANT/Myb"/>
</dbReference>
<name>A0AA86NII6_9EUKA</name>
<evidence type="ECO:0000313" key="5">
    <source>
        <dbReference type="EMBL" id="CAL6100033.1"/>
    </source>
</evidence>
<protein>
    <submittedName>
        <fullName evidence="2">Myb-like DNA-binding domain-containing protein</fullName>
    </submittedName>
    <submittedName>
        <fullName evidence="4">Myb-like_DNA-binding domain-containing protein</fullName>
    </submittedName>
</protein>
<dbReference type="PROSITE" id="PS50090">
    <property type="entry name" value="MYB_LIKE"/>
    <property type="match status" value="1"/>
</dbReference>
<feature type="domain" description="Myb-like" evidence="1">
    <location>
        <begin position="1"/>
        <end position="53"/>
    </location>
</feature>
<organism evidence="2">
    <name type="scientific">Hexamita inflata</name>
    <dbReference type="NCBI Taxonomy" id="28002"/>
    <lineage>
        <taxon>Eukaryota</taxon>
        <taxon>Metamonada</taxon>
        <taxon>Diplomonadida</taxon>
        <taxon>Hexamitidae</taxon>
        <taxon>Hexamitinae</taxon>
        <taxon>Hexamita</taxon>
    </lineage>
</organism>
<dbReference type="SUPFAM" id="SSF46689">
    <property type="entry name" value="Homeodomain-like"/>
    <property type="match status" value="1"/>
</dbReference>
<keyword evidence="6" id="KW-1185">Reference proteome</keyword>
<dbReference type="InterPro" id="IPR009057">
    <property type="entry name" value="Homeodomain-like_sf"/>
</dbReference>
<dbReference type="GO" id="GO:0003677">
    <property type="term" value="F:DNA binding"/>
    <property type="evidence" value="ECO:0007669"/>
    <property type="project" value="UniProtKB-KW"/>
</dbReference>
<evidence type="ECO:0000313" key="4">
    <source>
        <dbReference type="EMBL" id="CAL6040414.1"/>
    </source>
</evidence>
<dbReference type="AlphaFoldDB" id="A0AA86NII6"/>
<keyword evidence="2" id="KW-0238">DNA-binding</keyword>
<dbReference type="EMBL" id="CATOUU010000192">
    <property type="protein sequence ID" value="CAI9919928.1"/>
    <property type="molecule type" value="Genomic_DNA"/>
</dbReference>
<evidence type="ECO:0000259" key="1">
    <source>
        <dbReference type="PROSITE" id="PS50090"/>
    </source>
</evidence>